<reference evidence="2" key="1">
    <citation type="journal article" date="2017" name="Agri Gene 5">
        <title>The mitogenome of the brown pod-sucking bug Clavigralla tomentosicollis Stal (Hemiptera: Coreidae).</title>
        <authorList>
            <person name="Steele L.D."/>
            <person name="Sun W."/>
            <person name="Valero M.C."/>
            <person name="Ojo J.A."/>
            <person name="Seong K.M."/>
            <person name="Coates B."/>
            <person name="Margam V.M."/>
            <person name="Tamo M."/>
            <person name="Pittendrigh B.R."/>
        </authorList>
    </citation>
    <scope>NUCLEOTIDE SEQUENCE</scope>
</reference>
<evidence type="ECO:0000256" key="1">
    <source>
        <dbReference type="SAM" id="Phobius"/>
    </source>
</evidence>
<feature type="transmembrane region" description="Helical" evidence="1">
    <location>
        <begin position="44"/>
        <end position="68"/>
    </location>
</feature>
<accession>A0A3G1ICI2</accession>
<keyword evidence="1" id="KW-1133">Transmembrane helix</keyword>
<organism evidence="2">
    <name type="scientific">Clavigralla tomentosicollis</name>
    <dbReference type="NCBI Taxonomy" id="1295332"/>
    <lineage>
        <taxon>Eukaryota</taxon>
        <taxon>Metazoa</taxon>
        <taxon>Ecdysozoa</taxon>
        <taxon>Arthropoda</taxon>
        <taxon>Hexapoda</taxon>
        <taxon>Insecta</taxon>
        <taxon>Pterygota</taxon>
        <taxon>Neoptera</taxon>
        <taxon>Paraneoptera</taxon>
        <taxon>Hemiptera</taxon>
        <taxon>Heteroptera</taxon>
        <taxon>Panheteroptera</taxon>
        <taxon>Pentatomomorpha</taxon>
        <taxon>Coreoidea</taxon>
        <taxon>Coreidae</taxon>
        <taxon>Pseudophloeinae</taxon>
        <taxon>Clavigralla</taxon>
    </lineage>
</organism>
<keyword evidence="1" id="KW-0472">Membrane</keyword>
<keyword evidence="2" id="KW-0496">Mitochondrion</keyword>
<keyword evidence="1" id="KW-0812">Transmembrane</keyword>
<gene>
    <name evidence="2" type="primary">ND6</name>
</gene>
<feature type="transmembrane region" description="Helical" evidence="1">
    <location>
        <begin position="129"/>
        <end position="151"/>
    </location>
</feature>
<evidence type="ECO:0000313" key="2">
    <source>
        <dbReference type="EMBL" id="ASA69172.1"/>
    </source>
</evidence>
<feature type="transmembrane region" description="Helical" evidence="1">
    <location>
        <begin position="80"/>
        <end position="97"/>
    </location>
</feature>
<dbReference type="AlphaFoldDB" id="A0A3G1ICI2"/>
<dbReference type="EMBL" id="KY274846">
    <property type="protein sequence ID" value="ASA69172.1"/>
    <property type="molecule type" value="Genomic_DNA"/>
</dbReference>
<geneLocation type="mitochondrion" evidence="2"/>
<name>A0A3G1ICI2_9HEMI</name>
<proteinExistence type="predicted"/>
<protein>
    <submittedName>
        <fullName evidence="2">NADH dehydrogenase subunit 6</fullName>
    </submittedName>
</protein>
<sequence>MLLMLSLTISFILLWLNHPLSMGITIILQTIVIALISGLSLGSFWFSYIIVITMLSGMLVLFIYMASVASNEKFYTSTKLITTTMILLAISLLMYLLTKNYDNELMKINMNLSTETISLNTLFNTKYKFITMMMVLYLFFTMVVVSFIVNISEGPLRINKK</sequence>